<evidence type="ECO:0000313" key="2">
    <source>
        <dbReference type="EMBL" id="WKA03731.1"/>
    </source>
</evidence>
<accession>A0ABY9DAG2</accession>
<sequence>MHITKVEAGAMAEAANKGLRTAAEDDRVVREVEQKGEVGVEVDNLASKEAEEEEEQRNQDVDGEAVVVGGESVVAVAVVHTDPEVVVRKEVDVYERAFFLILSVEGKRGN</sequence>
<feature type="region of interest" description="Disordered" evidence="1">
    <location>
        <begin position="42"/>
        <end position="63"/>
    </location>
</feature>
<evidence type="ECO:0000256" key="1">
    <source>
        <dbReference type="SAM" id="MobiDB-lite"/>
    </source>
</evidence>
<name>A0ABY9DAG2_VITVI</name>
<organism evidence="2 3">
    <name type="scientific">Vitis vinifera</name>
    <name type="common">Grape</name>
    <dbReference type="NCBI Taxonomy" id="29760"/>
    <lineage>
        <taxon>Eukaryota</taxon>
        <taxon>Viridiplantae</taxon>
        <taxon>Streptophyta</taxon>
        <taxon>Embryophyta</taxon>
        <taxon>Tracheophyta</taxon>
        <taxon>Spermatophyta</taxon>
        <taxon>Magnoliopsida</taxon>
        <taxon>eudicotyledons</taxon>
        <taxon>Gunneridae</taxon>
        <taxon>Pentapetalae</taxon>
        <taxon>rosids</taxon>
        <taxon>Vitales</taxon>
        <taxon>Vitaceae</taxon>
        <taxon>Viteae</taxon>
        <taxon>Vitis</taxon>
    </lineage>
</organism>
<evidence type="ECO:0000313" key="3">
    <source>
        <dbReference type="Proteomes" id="UP001227230"/>
    </source>
</evidence>
<proteinExistence type="predicted"/>
<keyword evidence="3" id="KW-1185">Reference proteome</keyword>
<gene>
    <name evidence="2" type="ORF">VitviT2T_021821</name>
</gene>
<reference evidence="2 3" key="1">
    <citation type="journal article" date="2023" name="Hortic Res">
        <title>The complete reference genome for grapevine (Vitis vinifera L.) genetics and breeding.</title>
        <authorList>
            <person name="Shi X."/>
            <person name="Cao S."/>
            <person name="Wang X."/>
            <person name="Huang S."/>
            <person name="Wang Y."/>
            <person name="Liu Z."/>
            <person name="Liu W."/>
            <person name="Leng X."/>
            <person name="Peng Y."/>
            <person name="Wang N."/>
            <person name="Wang Y."/>
            <person name="Ma Z."/>
            <person name="Xu X."/>
            <person name="Zhang F."/>
            <person name="Xue H."/>
            <person name="Zhong H."/>
            <person name="Wang Y."/>
            <person name="Zhang K."/>
            <person name="Velt A."/>
            <person name="Avia K."/>
            <person name="Holtgrawe D."/>
            <person name="Grimplet J."/>
            <person name="Matus J.T."/>
            <person name="Ware D."/>
            <person name="Wu X."/>
            <person name="Wang H."/>
            <person name="Liu C."/>
            <person name="Fang Y."/>
            <person name="Rustenholz C."/>
            <person name="Cheng Z."/>
            <person name="Xiao H."/>
            <person name="Zhou Y."/>
        </authorList>
    </citation>
    <scope>NUCLEOTIDE SEQUENCE [LARGE SCALE GENOMIC DNA]</scope>
    <source>
        <strain evidence="3">cv. Pinot noir / PN40024</strain>
        <tissue evidence="2">Leaf</tissue>
    </source>
</reference>
<dbReference type="EMBL" id="CP126661">
    <property type="protein sequence ID" value="WKA03731.1"/>
    <property type="molecule type" value="Genomic_DNA"/>
</dbReference>
<dbReference type="Proteomes" id="UP001227230">
    <property type="component" value="Chromosome 14"/>
</dbReference>
<protein>
    <submittedName>
        <fullName evidence="2">Uncharacterized protein</fullName>
    </submittedName>
</protein>